<keyword evidence="1" id="KW-0812">Transmembrane</keyword>
<evidence type="ECO:0008006" key="4">
    <source>
        <dbReference type="Google" id="ProtNLM"/>
    </source>
</evidence>
<sequence length="1069" mass="120724">MKRGKKIIRLLLIITGIFLLVIAIAGSILYSQQERLTQMAIRELNKQLPGELVIASSSISPFSNFPYISIALHDVRFFRDKKMDGTPLYQVERLYVGFSLPDVLQQRYNARIIVLANGKVHVARYANGAVDIIDAHTLKSDSSSAATDTATTALNLDLKKIILKNIDVTYHDDATGWKVTSHIDKIKTAFSMDANRIAINMDSKLTVDVTGKTDTSLFRHKQLQFTLSAVYDKQKKTLTLPPGKIRLEAASLELEGLLSQHFVDLKVKGDKPDMNLLLALVPQDVAVLLEKYKHDGRIFFDGIIKGPVGKGIAPLITVNFGCEAVWFQNKKVDRKVDQLGFKGYYTNGAAHNLQTSELHILNFNARPGTGVFKGNFVMKNFTDPQIIMQLYSELNLRFVGEFLGIKDLEQISGEIKLNMNFREMVDMRIPEESLAKLKEGVQSELTVKHLEFRIPGYHLPVQNMNVHAVIQQGRLQVDSVAFRIGSSDILAHAAVSDVPALFHQQNKPVAVTFGASSRRLQLGELWKMDSTHPALAKEVVKDFNIGLAFESSVKELLHPNPLPKGTFKVEHLQAAFQQYPHALHNFNAAVAISDSSLRVSNFSGNIDSSNFVLKGRLNNYLLWFSKIKKGNTEIAFDFKSDRLAVNDLISQRGRQFIPQGYWYEQANNVWLRSKMSLKYDTVFKKVDAHIANISGSLREHPINIEKVNGRIRYGNNRFIVIDTLTGKIGRTDFDLNMRYAVGPGKNKQKRSNYFRFKSNLLDVDELMNYDFSEPVVTTAPAKHTTIKENDSLHAAGFNVFNIPFSEFETQVDIKKVKYKRLWIKNLLANVHMREDKKIKVDTIAMNIAGGHVAMRGMFNASDPKKLYFKNGIYLENVDISKLLIKFDNFGQDFVLNNNLKGTLSGHIKSNVRLHPDLTPVLSETESQMNIAIVNGTLLDFGPMQAMAGYFKDKNLRMVRFDTLRNQLTLKNGVLQIPKMNINSSLGYIEVSGSQSLNMQMDYYLRIPMKMVTQVGFQALFGRKREEVDVDQVDAIEVRDKDKKVRFMSLNVSGTPDKYKIALKKAKRTS</sequence>
<proteinExistence type="predicted"/>
<dbReference type="PANTHER" id="PTHR30441">
    <property type="entry name" value="DUF748 DOMAIN-CONTAINING PROTEIN"/>
    <property type="match status" value="1"/>
</dbReference>
<gene>
    <name evidence="2" type="ORF">HGH91_04560</name>
</gene>
<evidence type="ECO:0000313" key="2">
    <source>
        <dbReference type="EMBL" id="NLR77882.1"/>
    </source>
</evidence>
<keyword evidence="1" id="KW-0472">Membrane</keyword>
<dbReference type="PANTHER" id="PTHR30441:SF8">
    <property type="entry name" value="DUF748 DOMAIN-CONTAINING PROTEIN"/>
    <property type="match status" value="1"/>
</dbReference>
<evidence type="ECO:0000313" key="3">
    <source>
        <dbReference type="Proteomes" id="UP000552864"/>
    </source>
</evidence>
<dbReference type="InterPro" id="IPR052894">
    <property type="entry name" value="AsmA-related"/>
</dbReference>
<name>A0A847SPC4_9BACT</name>
<keyword evidence="1" id="KW-1133">Transmembrane helix</keyword>
<dbReference type="Proteomes" id="UP000552864">
    <property type="component" value="Unassembled WGS sequence"/>
</dbReference>
<dbReference type="GO" id="GO:0005886">
    <property type="term" value="C:plasma membrane"/>
    <property type="evidence" value="ECO:0007669"/>
    <property type="project" value="TreeGrafter"/>
</dbReference>
<accession>A0A847SPC4</accession>
<dbReference type="AlphaFoldDB" id="A0A847SPC4"/>
<dbReference type="RefSeq" id="WP_168737245.1">
    <property type="nucleotide sequence ID" value="NZ_JABAHZ010000001.1"/>
</dbReference>
<protein>
    <recommendedName>
        <fullName evidence="4">AsmA-like C-terminal region</fullName>
    </recommendedName>
</protein>
<feature type="transmembrane region" description="Helical" evidence="1">
    <location>
        <begin position="7"/>
        <end position="30"/>
    </location>
</feature>
<evidence type="ECO:0000256" key="1">
    <source>
        <dbReference type="SAM" id="Phobius"/>
    </source>
</evidence>
<dbReference type="GO" id="GO:0090313">
    <property type="term" value="P:regulation of protein targeting to membrane"/>
    <property type="evidence" value="ECO:0007669"/>
    <property type="project" value="TreeGrafter"/>
</dbReference>
<organism evidence="2 3">
    <name type="scientific">Chitinophaga eiseniae</name>
    <dbReference type="NCBI Taxonomy" id="634771"/>
    <lineage>
        <taxon>Bacteria</taxon>
        <taxon>Pseudomonadati</taxon>
        <taxon>Bacteroidota</taxon>
        <taxon>Chitinophagia</taxon>
        <taxon>Chitinophagales</taxon>
        <taxon>Chitinophagaceae</taxon>
        <taxon>Chitinophaga</taxon>
    </lineage>
</organism>
<reference evidence="2 3" key="1">
    <citation type="submission" date="2020-04" db="EMBL/GenBank/DDBJ databases">
        <authorList>
            <person name="Yin C."/>
        </authorList>
    </citation>
    <scope>NUCLEOTIDE SEQUENCE [LARGE SCALE GENOMIC DNA]</scope>
    <source>
        <strain evidence="2 3">Ak56</strain>
    </source>
</reference>
<comment type="caution">
    <text evidence="2">The sequence shown here is derived from an EMBL/GenBank/DDBJ whole genome shotgun (WGS) entry which is preliminary data.</text>
</comment>
<dbReference type="EMBL" id="JABAHZ010000001">
    <property type="protein sequence ID" value="NLR77882.1"/>
    <property type="molecule type" value="Genomic_DNA"/>
</dbReference>
<keyword evidence="3" id="KW-1185">Reference proteome</keyword>